<evidence type="ECO:0000313" key="2">
    <source>
        <dbReference type="EMBL" id="KUJ78485.1"/>
    </source>
</evidence>
<dbReference type="Proteomes" id="UP000053690">
    <property type="component" value="Unassembled WGS sequence"/>
</dbReference>
<protein>
    <recommendedName>
        <fullName evidence="1">DDE domain-containing protein</fullName>
    </recommendedName>
</protein>
<keyword evidence="3" id="KW-1185">Reference proteome</keyword>
<accession>A0A0X3TRX3</accession>
<reference evidence="3" key="1">
    <citation type="submission" date="2015-12" db="EMBL/GenBank/DDBJ databases">
        <authorList>
            <person name="Zhang G."/>
            <person name="Stingl U."/>
        </authorList>
    </citation>
    <scope>NUCLEOTIDE SEQUENCE [LARGE SCALE GENOMIC DNA]</scope>
    <source>
        <strain evidence="3">ZGT108</strain>
    </source>
</reference>
<feature type="domain" description="DDE" evidence="1">
    <location>
        <begin position="1"/>
        <end position="58"/>
    </location>
</feature>
<organism evidence="2 3">
    <name type="scientific">Ruegeria profundi</name>
    <dbReference type="NCBI Taxonomy" id="1685378"/>
    <lineage>
        <taxon>Bacteria</taxon>
        <taxon>Pseudomonadati</taxon>
        <taxon>Pseudomonadota</taxon>
        <taxon>Alphaproteobacteria</taxon>
        <taxon>Rhodobacterales</taxon>
        <taxon>Roseobacteraceae</taxon>
        <taxon>Ruegeria</taxon>
    </lineage>
</organism>
<dbReference type="InterPro" id="IPR032874">
    <property type="entry name" value="DDE_dom"/>
</dbReference>
<dbReference type="PANTHER" id="PTHR35528">
    <property type="entry name" value="BLL1675 PROTEIN"/>
    <property type="match status" value="1"/>
</dbReference>
<comment type="caution">
    <text evidence="2">The sequence shown here is derived from an EMBL/GenBank/DDBJ whole genome shotgun (WGS) entry which is preliminary data.</text>
</comment>
<dbReference type="InterPro" id="IPR052183">
    <property type="entry name" value="IS_Transposase"/>
</dbReference>
<proteinExistence type="predicted"/>
<evidence type="ECO:0000259" key="1">
    <source>
        <dbReference type="Pfam" id="PF13610"/>
    </source>
</evidence>
<dbReference type="PANTHER" id="PTHR35528:SF3">
    <property type="entry name" value="BLL1675 PROTEIN"/>
    <property type="match status" value="1"/>
</dbReference>
<dbReference type="EMBL" id="LQBP01000006">
    <property type="protein sequence ID" value="KUJ78485.1"/>
    <property type="molecule type" value="Genomic_DNA"/>
</dbReference>
<dbReference type="STRING" id="1685378.AVO44_12265"/>
<dbReference type="AlphaFoldDB" id="A0A0X3TRX3"/>
<gene>
    <name evidence="2" type="ORF">AVO44_12265</name>
</gene>
<dbReference type="Pfam" id="PF13610">
    <property type="entry name" value="DDE_Tnp_IS240"/>
    <property type="match status" value="1"/>
</dbReference>
<evidence type="ECO:0000313" key="3">
    <source>
        <dbReference type="Proteomes" id="UP000053690"/>
    </source>
</evidence>
<name>A0A0X3TRX3_9RHOB</name>
<sequence length="81" mass="9102">MDEVVIPINGRKCWRWRAVDANGETLDVLVQPLRNTKAAKRFLKRLISQFGKPRVVITPSRDIAAQCPAGQGNLCACFHRV</sequence>